<keyword evidence="6" id="KW-0238">DNA-binding</keyword>
<keyword evidence="1 9" id="KW-0547">Nucleotide-binding</keyword>
<dbReference type="GO" id="GO:0006310">
    <property type="term" value="P:DNA recombination"/>
    <property type="evidence" value="ECO:0007669"/>
    <property type="project" value="UniProtKB-KW"/>
</dbReference>
<dbReference type="EC" id="5.6.2.3" evidence="9"/>
<dbReference type="GO" id="GO:0000723">
    <property type="term" value="P:telomere maintenance"/>
    <property type="evidence" value="ECO:0007669"/>
    <property type="project" value="InterPro"/>
</dbReference>
<keyword evidence="5 9" id="KW-0067">ATP-binding</keyword>
<name>A0A550BU14_9AGAR</name>
<organism evidence="12 13">
    <name type="scientific">Schizophyllum amplum</name>
    <dbReference type="NCBI Taxonomy" id="97359"/>
    <lineage>
        <taxon>Eukaryota</taxon>
        <taxon>Fungi</taxon>
        <taxon>Dikarya</taxon>
        <taxon>Basidiomycota</taxon>
        <taxon>Agaricomycotina</taxon>
        <taxon>Agaricomycetes</taxon>
        <taxon>Agaricomycetidae</taxon>
        <taxon>Agaricales</taxon>
        <taxon>Schizophyllaceae</taxon>
        <taxon>Schizophyllum</taxon>
    </lineage>
</organism>
<keyword evidence="8" id="KW-0413">Isomerase</keyword>
<evidence type="ECO:0000256" key="5">
    <source>
        <dbReference type="ARBA" id="ARBA00022840"/>
    </source>
</evidence>
<evidence type="ECO:0000259" key="11">
    <source>
        <dbReference type="Pfam" id="PF21530"/>
    </source>
</evidence>
<dbReference type="GO" id="GO:0016887">
    <property type="term" value="F:ATP hydrolysis activity"/>
    <property type="evidence" value="ECO:0007669"/>
    <property type="project" value="RHEA"/>
</dbReference>
<evidence type="ECO:0000256" key="8">
    <source>
        <dbReference type="ARBA" id="ARBA00023235"/>
    </source>
</evidence>
<evidence type="ECO:0000256" key="3">
    <source>
        <dbReference type="ARBA" id="ARBA00022801"/>
    </source>
</evidence>
<dbReference type="Pfam" id="PF21530">
    <property type="entry name" value="Pif1_2B_dom"/>
    <property type="match status" value="1"/>
</dbReference>
<keyword evidence="4 9" id="KW-0347">Helicase</keyword>
<dbReference type="Pfam" id="PF05970">
    <property type="entry name" value="PIF1"/>
    <property type="match status" value="1"/>
</dbReference>
<dbReference type="InterPro" id="IPR049163">
    <property type="entry name" value="Pif1-like_2B_dom"/>
</dbReference>
<dbReference type="PANTHER" id="PTHR47642:SF5">
    <property type="entry name" value="ATP-DEPENDENT DNA HELICASE"/>
    <property type="match status" value="1"/>
</dbReference>
<evidence type="ECO:0000313" key="13">
    <source>
        <dbReference type="Proteomes" id="UP000320762"/>
    </source>
</evidence>
<keyword evidence="2 9" id="KW-0227">DNA damage</keyword>
<feature type="domain" description="DNA helicase Pif1-like DEAD-box helicase" evidence="10">
    <location>
        <begin position="42"/>
        <end position="151"/>
    </location>
</feature>
<evidence type="ECO:0000256" key="2">
    <source>
        <dbReference type="ARBA" id="ARBA00022763"/>
    </source>
</evidence>
<keyword evidence="7 9" id="KW-0234">DNA repair</keyword>
<comment type="similarity">
    <text evidence="9">Belongs to the helicase family.</text>
</comment>
<evidence type="ECO:0000256" key="7">
    <source>
        <dbReference type="ARBA" id="ARBA00023204"/>
    </source>
</evidence>
<evidence type="ECO:0000313" key="12">
    <source>
        <dbReference type="EMBL" id="TRM56031.1"/>
    </source>
</evidence>
<evidence type="ECO:0000256" key="9">
    <source>
        <dbReference type="RuleBase" id="RU363044"/>
    </source>
</evidence>
<dbReference type="AlphaFoldDB" id="A0A550BU14"/>
<dbReference type="Gene3D" id="3.40.50.300">
    <property type="entry name" value="P-loop containing nucleotide triphosphate hydrolases"/>
    <property type="match status" value="1"/>
</dbReference>
<dbReference type="GO" id="GO:0005524">
    <property type="term" value="F:ATP binding"/>
    <property type="evidence" value="ECO:0007669"/>
    <property type="project" value="UniProtKB-KW"/>
</dbReference>
<protein>
    <recommendedName>
        <fullName evidence="9">ATP-dependent DNA helicase</fullName>
        <ecNumber evidence="9">5.6.2.3</ecNumber>
    </recommendedName>
</protein>
<evidence type="ECO:0000259" key="10">
    <source>
        <dbReference type="Pfam" id="PF05970"/>
    </source>
</evidence>
<proteinExistence type="inferred from homology"/>
<evidence type="ECO:0000256" key="6">
    <source>
        <dbReference type="ARBA" id="ARBA00023125"/>
    </source>
</evidence>
<dbReference type="EMBL" id="VDMD01000082">
    <property type="protein sequence ID" value="TRM56031.1"/>
    <property type="molecule type" value="Genomic_DNA"/>
</dbReference>
<accession>A0A550BU14</accession>
<dbReference type="STRING" id="97359.A0A550BU14"/>
<dbReference type="InterPro" id="IPR027417">
    <property type="entry name" value="P-loop_NTPase"/>
</dbReference>
<dbReference type="PANTHER" id="PTHR47642">
    <property type="entry name" value="ATP-DEPENDENT DNA HELICASE"/>
    <property type="match status" value="1"/>
</dbReference>
<evidence type="ECO:0000256" key="1">
    <source>
        <dbReference type="ARBA" id="ARBA00022741"/>
    </source>
</evidence>
<gene>
    <name evidence="12" type="ORF">BD626DRAFT_576196</name>
</gene>
<keyword evidence="9" id="KW-0233">DNA recombination</keyword>
<comment type="cofactor">
    <cofactor evidence="9">
        <name>Mg(2+)</name>
        <dbReference type="ChEBI" id="CHEBI:18420"/>
    </cofactor>
</comment>
<keyword evidence="13" id="KW-1185">Reference proteome</keyword>
<feature type="domain" description="DNA helicase Pif1-like 2B" evidence="11">
    <location>
        <begin position="241"/>
        <end position="271"/>
    </location>
</feature>
<comment type="catalytic activity">
    <reaction evidence="9">
        <text>ATP + H2O = ADP + phosphate + H(+)</text>
        <dbReference type="Rhea" id="RHEA:13065"/>
        <dbReference type="ChEBI" id="CHEBI:15377"/>
        <dbReference type="ChEBI" id="CHEBI:15378"/>
        <dbReference type="ChEBI" id="CHEBI:30616"/>
        <dbReference type="ChEBI" id="CHEBI:43474"/>
        <dbReference type="ChEBI" id="CHEBI:456216"/>
        <dbReference type="EC" id="5.6.2.3"/>
    </reaction>
</comment>
<dbReference type="SUPFAM" id="SSF52540">
    <property type="entry name" value="P-loop containing nucleoside triphosphate hydrolases"/>
    <property type="match status" value="1"/>
</dbReference>
<keyword evidence="3 9" id="KW-0378">Hydrolase</keyword>
<dbReference type="GO" id="GO:0043139">
    <property type="term" value="F:5'-3' DNA helicase activity"/>
    <property type="evidence" value="ECO:0007669"/>
    <property type="project" value="UniProtKB-EC"/>
</dbReference>
<dbReference type="InterPro" id="IPR051055">
    <property type="entry name" value="PIF1_helicase"/>
</dbReference>
<evidence type="ECO:0000256" key="4">
    <source>
        <dbReference type="ARBA" id="ARBA00022806"/>
    </source>
</evidence>
<dbReference type="InterPro" id="IPR010285">
    <property type="entry name" value="DNA_helicase_pif1-like_DEAD"/>
</dbReference>
<dbReference type="OrthoDB" id="432234at2759"/>
<reference evidence="12 13" key="1">
    <citation type="journal article" date="2019" name="New Phytol.">
        <title>Comparative genomics reveals unique wood-decay strategies and fruiting body development in the Schizophyllaceae.</title>
        <authorList>
            <person name="Almasi E."/>
            <person name="Sahu N."/>
            <person name="Krizsan K."/>
            <person name="Balint B."/>
            <person name="Kovacs G.M."/>
            <person name="Kiss B."/>
            <person name="Cseklye J."/>
            <person name="Drula E."/>
            <person name="Henrissat B."/>
            <person name="Nagy I."/>
            <person name="Chovatia M."/>
            <person name="Adam C."/>
            <person name="LaButti K."/>
            <person name="Lipzen A."/>
            <person name="Riley R."/>
            <person name="Grigoriev I.V."/>
            <person name="Nagy L.G."/>
        </authorList>
    </citation>
    <scope>NUCLEOTIDE SEQUENCE [LARGE SCALE GENOMIC DNA]</scope>
    <source>
        <strain evidence="12 13">NL-1724</strain>
    </source>
</reference>
<dbReference type="GO" id="GO:0006281">
    <property type="term" value="P:DNA repair"/>
    <property type="evidence" value="ECO:0007669"/>
    <property type="project" value="UniProtKB-KW"/>
</dbReference>
<dbReference type="Proteomes" id="UP000320762">
    <property type="component" value="Unassembled WGS sequence"/>
</dbReference>
<comment type="caution">
    <text evidence="12">The sequence shown here is derived from an EMBL/GenBank/DDBJ whole genome shotgun (WGS) entry which is preliminary data.</text>
</comment>
<sequence>MNDEPDARAQPVSRQPRLEQFFRPQVDLAAHSDQTEMRRASLNQDQAYILDLVGNQRQNVFYTGAAGTGKSLLLRALISLFRKRYAGAPARLAITASTGVAAANVGGCTIHSWAGFPATLGNINDLLKRLRGSPAGGRWLAVEVLIIDEDFVHALNALRLGQVPSSACSVIQQLQRRLPLADVEATDLFPRRYEVDKANFRRLKSLPGVPHAYMAIDGAGGSGEEHSRRLKTLEGLPALLKLTVKVGAQVMLVRNVDESLVNGTTGVVLGFHQYGLARLASDRAGKCR</sequence>